<evidence type="ECO:0000256" key="1">
    <source>
        <dbReference type="ARBA" id="ARBA00023125"/>
    </source>
</evidence>
<evidence type="ECO:0000313" key="6">
    <source>
        <dbReference type="Proteomes" id="UP000070444"/>
    </source>
</evidence>
<dbReference type="Pfam" id="PF05224">
    <property type="entry name" value="NDT80_PhoG"/>
    <property type="match status" value="1"/>
</dbReference>
<reference evidence="5 6" key="1">
    <citation type="journal article" date="2015" name="Genome Biol. Evol.">
        <title>Phylogenomic analyses indicate that early fungi evolved digesting cell walls of algal ancestors of land plants.</title>
        <authorList>
            <person name="Chang Y."/>
            <person name="Wang S."/>
            <person name="Sekimoto S."/>
            <person name="Aerts A.L."/>
            <person name="Choi C."/>
            <person name="Clum A."/>
            <person name="LaButti K.M."/>
            <person name="Lindquist E.A."/>
            <person name="Yee Ngan C."/>
            <person name="Ohm R.A."/>
            <person name="Salamov A.A."/>
            <person name="Grigoriev I.V."/>
            <person name="Spatafora J.W."/>
            <person name="Berbee M.L."/>
        </authorList>
    </citation>
    <scope>NUCLEOTIDE SEQUENCE [LARGE SCALE GENOMIC DNA]</scope>
    <source>
        <strain evidence="5 6">NRRL 28638</strain>
    </source>
</reference>
<evidence type="ECO:0000256" key="3">
    <source>
        <dbReference type="SAM" id="MobiDB-lite"/>
    </source>
</evidence>
<feature type="domain" description="NDT80" evidence="4">
    <location>
        <begin position="111"/>
        <end position="354"/>
    </location>
</feature>
<keyword evidence="1 2" id="KW-0238">DNA-binding</keyword>
<dbReference type="OrthoDB" id="2288358at2759"/>
<feature type="compositionally biased region" description="Polar residues" evidence="3">
    <location>
        <begin position="90"/>
        <end position="105"/>
    </location>
</feature>
<evidence type="ECO:0000256" key="2">
    <source>
        <dbReference type="PROSITE-ProRule" id="PRU00850"/>
    </source>
</evidence>
<dbReference type="AlphaFoldDB" id="A0A137PJC5"/>
<feature type="region of interest" description="Disordered" evidence="3">
    <location>
        <begin position="33"/>
        <end position="55"/>
    </location>
</feature>
<dbReference type="InterPro" id="IPR037141">
    <property type="entry name" value="NDT80_DNA-bd_dom_sf"/>
</dbReference>
<dbReference type="InterPro" id="IPR024061">
    <property type="entry name" value="NDT80_DNA-bd_dom"/>
</dbReference>
<dbReference type="GO" id="GO:0003700">
    <property type="term" value="F:DNA-binding transcription factor activity"/>
    <property type="evidence" value="ECO:0007669"/>
    <property type="project" value="UniProtKB-UniRule"/>
</dbReference>
<feature type="region of interest" description="Disordered" evidence="3">
    <location>
        <begin position="84"/>
        <end position="117"/>
    </location>
</feature>
<dbReference type="PROSITE" id="PS51517">
    <property type="entry name" value="NDT80"/>
    <property type="match status" value="1"/>
</dbReference>
<dbReference type="PANTHER" id="PTHR35144">
    <property type="entry name" value="MEIOSIS-SPECIFIC TRANSCRIPTION FACTOR NDT80"/>
    <property type="match status" value="1"/>
</dbReference>
<dbReference type="EMBL" id="KQ964418">
    <property type="protein sequence ID" value="KXN75104.1"/>
    <property type="molecule type" value="Genomic_DNA"/>
</dbReference>
<feature type="region of interest" description="Disordered" evidence="3">
    <location>
        <begin position="413"/>
        <end position="435"/>
    </location>
</feature>
<protein>
    <submittedName>
        <fullName evidence="5">p53-like transcription factor</fullName>
    </submittedName>
</protein>
<dbReference type="GO" id="GO:0003677">
    <property type="term" value="F:DNA binding"/>
    <property type="evidence" value="ECO:0007669"/>
    <property type="project" value="UniProtKB-KW"/>
</dbReference>
<dbReference type="GO" id="GO:0051321">
    <property type="term" value="P:meiotic cell cycle"/>
    <property type="evidence" value="ECO:0007669"/>
    <property type="project" value="TreeGrafter"/>
</dbReference>
<feature type="compositionally biased region" description="Low complexity" evidence="3">
    <location>
        <begin position="106"/>
        <end position="117"/>
    </location>
</feature>
<dbReference type="Gene3D" id="2.60.40.1390">
    <property type="entry name" value="NDT80 DNA-binding domain"/>
    <property type="match status" value="1"/>
</dbReference>
<gene>
    <name evidence="5" type="ORF">CONCODRAFT_82626</name>
</gene>
<sequence>MFQNKFPPTNAAVNTSYPDMGAANHYMTPSSVHYSGSYHPSPEAPYPLQPTPPQHQHSLFKVEDELYNHQPQQPRYDQQYYQPRHDLSDSTKPSSVWTSPQQMNRSHLPSALPSPTLPSNISFNAPAPIQLPMPTSTGTGPLPADARFFNPTEQLVTLLSANTLQPVYVQILSKVDRGFFMTNREWTCYRRNYFQLSTSFLITTGEPESLPLEDDSEAGCRCLVRLEDGSTEPVRSFSIGLSSHSSDGKHVRLVQHTPKRDKGPQTVPQRRPIRTGRHFGAGLNGHHTLAVFERVQFKCATANNGKRRAAQQYFILNLELFATTESGKDVKVATIQSQQLMVRGRSPGHYADAHVRAPFHPISYTSSSAPIVPSRYTAVQSLPPPPSPLSIPLPPLGDIHPHSQAPLDHIFAQSSDSSSLPHPLDPHQANHAAPATSLPFMPLPFPNLVNHHPSNLPIDHSSHYNMKQEDIFNPNRAYPGGSQPLFQ</sequence>
<accession>A0A137PJC5</accession>
<evidence type="ECO:0000259" key="4">
    <source>
        <dbReference type="PROSITE" id="PS51517"/>
    </source>
</evidence>
<feature type="DNA-binding region" description="NDT80" evidence="2">
    <location>
        <begin position="111"/>
        <end position="354"/>
    </location>
</feature>
<organism evidence="5 6">
    <name type="scientific">Conidiobolus coronatus (strain ATCC 28846 / CBS 209.66 / NRRL 28638)</name>
    <name type="common">Delacroixia coronata</name>
    <dbReference type="NCBI Taxonomy" id="796925"/>
    <lineage>
        <taxon>Eukaryota</taxon>
        <taxon>Fungi</taxon>
        <taxon>Fungi incertae sedis</taxon>
        <taxon>Zoopagomycota</taxon>
        <taxon>Entomophthoromycotina</taxon>
        <taxon>Entomophthoromycetes</taxon>
        <taxon>Entomophthorales</taxon>
        <taxon>Ancylistaceae</taxon>
        <taxon>Conidiobolus</taxon>
    </lineage>
</organism>
<dbReference type="GO" id="GO:0045944">
    <property type="term" value="P:positive regulation of transcription by RNA polymerase II"/>
    <property type="evidence" value="ECO:0007669"/>
    <property type="project" value="TreeGrafter"/>
</dbReference>
<dbReference type="STRING" id="796925.A0A137PJC5"/>
<dbReference type="PANTHER" id="PTHR35144:SF2">
    <property type="entry name" value="MEIOSIS-SPECIFIC TRANSCRIPTION FACTOR NDT80"/>
    <property type="match status" value="1"/>
</dbReference>
<dbReference type="GO" id="GO:0000228">
    <property type="term" value="C:nuclear chromosome"/>
    <property type="evidence" value="ECO:0007669"/>
    <property type="project" value="TreeGrafter"/>
</dbReference>
<proteinExistence type="predicted"/>
<keyword evidence="6" id="KW-1185">Reference proteome</keyword>
<dbReference type="SUPFAM" id="SSF49417">
    <property type="entry name" value="p53-like transcription factors"/>
    <property type="match status" value="1"/>
</dbReference>
<feature type="compositionally biased region" description="Pro residues" evidence="3">
    <location>
        <begin position="42"/>
        <end position="53"/>
    </location>
</feature>
<name>A0A137PJC5_CONC2</name>
<dbReference type="InterPro" id="IPR008967">
    <property type="entry name" value="p53-like_TF_DNA-bd_sf"/>
</dbReference>
<dbReference type="Proteomes" id="UP000070444">
    <property type="component" value="Unassembled WGS sequence"/>
</dbReference>
<evidence type="ECO:0000313" key="5">
    <source>
        <dbReference type="EMBL" id="KXN75104.1"/>
    </source>
</evidence>
<dbReference type="InterPro" id="IPR052605">
    <property type="entry name" value="Fungal_trans_regulator"/>
</dbReference>